<dbReference type="EMBL" id="ML120401">
    <property type="protein sequence ID" value="RPA97740.1"/>
    <property type="molecule type" value="Genomic_DNA"/>
</dbReference>
<reference evidence="2 3" key="1">
    <citation type="journal article" date="2018" name="Nat. Ecol. Evol.">
        <title>Pezizomycetes genomes reveal the molecular basis of ectomycorrhizal truffle lifestyle.</title>
        <authorList>
            <person name="Murat C."/>
            <person name="Payen T."/>
            <person name="Noel B."/>
            <person name="Kuo A."/>
            <person name="Morin E."/>
            <person name="Chen J."/>
            <person name="Kohler A."/>
            <person name="Krizsan K."/>
            <person name="Balestrini R."/>
            <person name="Da Silva C."/>
            <person name="Montanini B."/>
            <person name="Hainaut M."/>
            <person name="Levati E."/>
            <person name="Barry K.W."/>
            <person name="Belfiori B."/>
            <person name="Cichocki N."/>
            <person name="Clum A."/>
            <person name="Dockter R.B."/>
            <person name="Fauchery L."/>
            <person name="Guy J."/>
            <person name="Iotti M."/>
            <person name="Le Tacon F."/>
            <person name="Lindquist E.A."/>
            <person name="Lipzen A."/>
            <person name="Malagnac F."/>
            <person name="Mello A."/>
            <person name="Molinier V."/>
            <person name="Miyauchi S."/>
            <person name="Poulain J."/>
            <person name="Riccioni C."/>
            <person name="Rubini A."/>
            <person name="Sitrit Y."/>
            <person name="Splivallo R."/>
            <person name="Traeger S."/>
            <person name="Wang M."/>
            <person name="Zifcakova L."/>
            <person name="Wipf D."/>
            <person name="Zambonelli A."/>
            <person name="Paolocci F."/>
            <person name="Nowrousian M."/>
            <person name="Ottonello S."/>
            <person name="Baldrian P."/>
            <person name="Spatafora J.W."/>
            <person name="Henrissat B."/>
            <person name="Nagy L.G."/>
            <person name="Aury J.M."/>
            <person name="Wincker P."/>
            <person name="Grigoriev I.V."/>
            <person name="Bonfante P."/>
            <person name="Martin F.M."/>
        </authorList>
    </citation>
    <scope>NUCLEOTIDE SEQUENCE [LARGE SCALE GENOMIC DNA]</scope>
    <source>
        <strain evidence="2 3">120613-1</strain>
    </source>
</reference>
<organism evidence="2 3">
    <name type="scientific">Choiromyces venosus 120613-1</name>
    <dbReference type="NCBI Taxonomy" id="1336337"/>
    <lineage>
        <taxon>Eukaryota</taxon>
        <taxon>Fungi</taxon>
        <taxon>Dikarya</taxon>
        <taxon>Ascomycota</taxon>
        <taxon>Pezizomycotina</taxon>
        <taxon>Pezizomycetes</taxon>
        <taxon>Pezizales</taxon>
        <taxon>Tuberaceae</taxon>
        <taxon>Choiromyces</taxon>
    </lineage>
</organism>
<keyword evidence="3" id="KW-1185">Reference proteome</keyword>
<feature type="compositionally biased region" description="Basic residues" evidence="1">
    <location>
        <begin position="1"/>
        <end position="10"/>
    </location>
</feature>
<gene>
    <name evidence="2" type="ORF">L873DRAFT_1790682</name>
</gene>
<proteinExistence type="predicted"/>
<accession>A0A3N4JMT6</accession>
<dbReference type="Proteomes" id="UP000276215">
    <property type="component" value="Unassembled WGS sequence"/>
</dbReference>
<evidence type="ECO:0000313" key="3">
    <source>
        <dbReference type="Proteomes" id="UP000276215"/>
    </source>
</evidence>
<dbReference type="AlphaFoldDB" id="A0A3N4JMT6"/>
<sequence>MAHPPSRKHPNTKETLPSSQPPLRPYPQVRSPSSGAPPHSAGTWAHRPVIVPSTGSQAADYLRRKRNVNSNNYEKTGLHLRISPPLQAKKTATANPQSHCLGVSQGFRHGVTTPGQPGKQL</sequence>
<feature type="region of interest" description="Disordered" evidence="1">
    <location>
        <begin position="1"/>
        <end position="62"/>
    </location>
</feature>
<protein>
    <submittedName>
        <fullName evidence="2">Uncharacterized protein</fullName>
    </submittedName>
</protein>
<feature type="compositionally biased region" description="Low complexity" evidence="1">
    <location>
        <begin position="31"/>
        <end position="42"/>
    </location>
</feature>
<evidence type="ECO:0000313" key="2">
    <source>
        <dbReference type="EMBL" id="RPA97740.1"/>
    </source>
</evidence>
<name>A0A3N4JMT6_9PEZI</name>
<feature type="region of interest" description="Disordered" evidence="1">
    <location>
        <begin position="100"/>
        <end position="121"/>
    </location>
</feature>
<evidence type="ECO:0000256" key="1">
    <source>
        <dbReference type="SAM" id="MobiDB-lite"/>
    </source>
</evidence>